<evidence type="ECO:0000256" key="1">
    <source>
        <dbReference type="SAM" id="Phobius"/>
    </source>
</evidence>
<keyword evidence="1" id="KW-1133">Transmembrane helix</keyword>
<keyword evidence="1" id="KW-0472">Membrane</keyword>
<protein>
    <submittedName>
        <fullName evidence="2">Uncharacterized protein</fullName>
    </submittedName>
</protein>
<reference evidence="2" key="1">
    <citation type="journal article" date="2017" name="Science">
        <title>Giant viruses with an expanded complement of translation system components.</title>
        <authorList>
            <person name="Schulz F."/>
            <person name="Yutin N."/>
            <person name="Ivanova N.N."/>
            <person name="Ortega D.R."/>
            <person name="Lee T.K."/>
            <person name="Vierheilig J."/>
            <person name="Daims H."/>
            <person name="Horn M."/>
            <person name="Wagner M."/>
            <person name="Jensen G.J."/>
            <person name="Kyrpides N.C."/>
            <person name="Koonin E.V."/>
            <person name="Woyke T."/>
        </authorList>
    </citation>
    <scope>NUCLEOTIDE SEQUENCE</scope>
    <source>
        <strain evidence="2">KNV1</strain>
    </source>
</reference>
<keyword evidence="1" id="KW-0812">Transmembrane</keyword>
<dbReference type="EMBL" id="KY684112">
    <property type="protein sequence ID" value="ARF12418.1"/>
    <property type="molecule type" value="Genomic_DNA"/>
</dbReference>
<gene>
    <name evidence="2" type="ORF">Klosneuvirus_5_88</name>
</gene>
<name>A0A1V0SLC3_9VIRU</name>
<accession>A0A1V0SLC3</accession>
<evidence type="ECO:0000313" key="2">
    <source>
        <dbReference type="EMBL" id="ARF12418.1"/>
    </source>
</evidence>
<proteinExistence type="predicted"/>
<sequence>MEVLIIPCLTGLASTAYLGVNVSRYLNFMKFKQNNYIDQYHMLQGKVSSLHHYKSLVETHNVLFKDLTISIGKDKTQTNYYPVKIGQTTTVMPHTSRYTKWHDTHKEIRMVNELTLQNKQLQLTFSKSFKWFATNTTNIEEKWKHNHQYYVDLFTKNGIKFHYGDRIKIKEYCIKNNDEIAIFGEYKNGNKEFEVLFCGAQKEVHNQVRNQICQFNDIAIGFALIVLILSVIGSVVIIDEYNHKNKKYTK</sequence>
<feature type="transmembrane region" description="Helical" evidence="1">
    <location>
        <begin position="218"/>
        <end position="238"/>
    </location>
</feature>
<organism evidence="2">
    <name type="scientific">Klosneuvirus KNV1</name>
    <dbReference type="NCBI Taxonomy" id="1977640"/>
    <lineage>
        <taxon>Viruses</taxon>
        <taxon>Varidnaviria</taxon>
        <taxon>Bamfordvirae</taxon>
        <taxon>Nucleocytoviricota</taxon>
        <taxon>Megaviricetes</taxon>
        <taxon>Imitervirales</taxon>
        <taxon>Mimiviridae</taxon>
        <taxon>Klosneuvirinae</taxon>
        <taxon>Klosneuvirus</taxon>
    </lineage>
</organism>